<organism evidence="2 3">
    <name type="scientific">Gossypium davidsonii</name>
    <name type="common">Davidson's cotton</name>
    <name type="synonym">Gossypium klotzschianum subsp. davidsonii</name>
    <dbReference type="NCBI Taxonomy" id="34287"/>
    <lineage>
        <taxon>Eukaryota</taxon>
        <taxon>Viridiplantae</taxon>
        <taxon>Streptophyta</taxon>
        <taxon>Embryophyta</taxon>
        <taxon>Tracheophyta</taxon>
        <taxon>Spermatophyta</taxon>
        <taxon>Magnoliopsida</taxon>
        <taxon>eudicotyledons</taxon>
        <taxon>Gunneridae</taxon>
        <taxon>Pentapetalae</taxon>
        <taxon>rosids</taxon>
        <taxon>malvids</taxon>
        <taxon>Malvales</taxon>
        <taxon>Malvaceae</taxon>
        <taxon>Malvoideae</taxon>
        <taxon>Gossypium</taxon>
    </lineage>
</organism>
<keyword evidence="3" id="KW-1185">Reference proteome</keyword>
<evidence type="ECO:0000313" key="3">
    <source>
        <dbReference type="Proteomes" id="UP000593561"/>
    </source>
</evidence>
<evidence type="ECO:0000259" key="1">
    <source>
        <dbReference type="Pfam" id="PF13966"/>
    </source>
</evidence>
<dbReference type="AlphaFoldDB" id="A0A7J8TI93"/>
<gene>
    <name evidence="2" type="ORF">Godav_000145</name>
</gene>
<dbReference type="Proteomes" id="UP000593561">
    <property type="component" value="Unassembled WGS sequence"/>
</dbReference>
<accession>A0A7J8TI93</accession>
<name>A0A7J8TI93_GOSDV</name>
<proteinExistence type="predicted"/>
<sequence>MPLAETEHEDIQVWKGELSGEFFVRSAYKLLQEATLNPTDYLLQTESKNFYRKLWGLQLPPKITMTIWRISWDYIPNFVNLRCRKVITNEECPRYRSWPEESLYVFRDCPITKEIWISLDLFWVMDNTSQSYWEWLTWVSRNQFIYERKNSTGQVIAQSIQRKMAEIEGVRDLKTQKTMVRKYVVQEDLPKVVIQFDAAFDKRSFKSATGLVGWDQNGDLLVLKTVIHKKVSSAFAAEAYACLERENQETRTEGEDGRDGFKIDSKRYYLSWGSAIVRRLENDLTTRKKWMPAVLRFDWG</sequence>
<evidence type="ECO:0000313" key="2">
    <source>
        <dbReference type="EMBL" id="MBA0637880.1"/>
    </source>
</evidence>
<protein>
    <recommendedName>
        <fullName evidence="1">Reverse transcriptase zinc-binding domain-containing protein</fullName>
    </recommendedName>
</protein>
<comment type="caution">
    <text evidence="2">The sequence shown here is derived from an EMBL/GenBank/DDBJ whole genome shotgun (WGS) entry which is preliminary data.</text>
</comment>
<dbReference type="Pfam" id="PF13966">
    <property type="entry name" value="zf-RVT"/>
    <property type="match status" value="1"/>
</dbReference>
<feature type="domain" description="Reverse transcriptase zinc-binding" evidence="1">
    <location>
        <begin position="22"/>
        <end position="116"/>
    </location>
</feature>
<reference evidence="2 3" key="1">
    <citation type="journal article" date="2019" name="Genome Biol. Evol.">
        <title>Insights into the evolution of the New World diploid cottons (Gossypium, subgenus Houzingenia) based on genome sequencing.</title>
        <authorList>
            <person name="Grover C.E."/>
            <person name="Arick M.A. 2nd"/>
            <person name="Thrash A."/>
            <person name="Conover J.L."/>
            <person name="Sanders W.S."/>
            <person name="Peterson D.G."/>
            <person name="Frelichowski J.E."/>
            <person name="Scheffler J.A."/>
            <person name="Scheffler B.E."/>
            <person name="Wendel J.F."/>
        </authorList>
    </citation>
    <scope>NUCLEOTIDE SEQUENCE [LARGE SCALE GENOMIC DNA]</scope>
    <source>
        <strain evidence="2">27</strain>
        <tissue evidence="2">Leaf</tissue>
    </source>
</reference>
<dbReference type="InterPro" id="IPR026960">
    <property type="entry name" value="RVT-Znf"/>
</dbReference>
<dbReference type="EMBL" id="JABFAC010249387">
    <property type="protein sequence ID" value="MBA0637880.1"/>
    <property type="molecule type" value="Genomic_DNA"/>
</dbReference>